<name>A0A0D0PQ60_KITGR</name>
<evidence type="ECO:0000313" key="2">
    <source>
        <dbReference type="EMBL" id="KIQ64654.1"/>
    </source>
</evidence>
<reference evidence="2 3" key="1">
    <citation type="submission" date="2015-02" db="EMBL/GenBank/DDBJ databases">
        <title>Draft genome sequence of Kitasatospora griseola MF730-N6, a bafilomycin, terpentecin and satosporin producer.</title>
        <authorList>
            <person name="Arens J.C."/>
            <person name="Haltli B."/>
            <person name="Kerr R.G."/>
        </authorList>
    </citation>
    <scope>NUCLEOTIDE SEQUENCE [LARGE SCALE GENOMIC DNA]</scope>
    <source>
        <strain evidence="2 3">MF730-N6</strain>
    </source>
</reference>
<comment type="caution">
    <text evidence="2">The sequence shown here is derived from an EMBL/GenBank/DDBJ whole genome shotgun (WGS) entry which is preliminary data.</text>
</comment>
<evidence type="ECO:0000256" key="1">
    <source>
        <dbReference type="SAM" id="MobiDB-lite"/>
    </source>
</evidence>
<evidence type="ECO:0000313" key="3">
    <source>
        <dbReference type="Proteomes" id="UP000032066"/>
    </source>
</evidence>
<dbReference type="RefSeq" id="WP_043910370.1">
    <property type="nucleotide sequence ID" value="NZ_JXZB01000002.1"/>
</dbReference>
<protein>
    <submittedName>
        <fullName evidence="2">Uncharacterized protein</fullName>
    </submittedName>
</protein>
<accession>A0A0D0PQ60</accession>
<keyword evidence="3" id="KW-1185">Reference proteome</keyword>
<dbReference type="AlphaFoldDB" id="A0A0D0PQ60"/>
<proteinExistence type="predicted"/>
<dbReference type="Pfam" id="PF19813">
    <property type="entry name" value="DUF6296"/>
    <property type="match status" value="1"/>
</dbReference>
<gene>
    <name evidence="2" type="ORF">TR51_10565</name>
</gene>
<organism evidence="2 3">
    <name type="scientific">Kitasatospora griseola</name>
    <name type="common">Streptomyces griseolosporeus</name>
    <dbReference type="NCBI Taxonomy" id="2064"/>
    <lineage>
        <taxon>Bacteria</taxon>
        <taxon>Bacillati</taxon>
        <taxon>Actinomycetota</taxon>
        <taxon>Actinomycetes</taxon>
        <taxon>Kitasatosporales</taxon>
        <taxon>Streptomycetaceae</taxon>
        <taxon>Kitasatospora</taxon>
    </lineage>
</organism>
<dbReference type="EMBL" id="JXZB01000002">
    <property type="protein sequence ID" value="KIQ64654.1"/>
    <property type="molecule type" value="Genomic_DNA"/>
</dbReference>
<dbReference type="InterPro" id="IPR046263">
    <property type="entry name" value="DUF6296"/>
</dbReference>
<feature type="region of interest" description="Disordered" evidence="1">
    <location>
        <begin position="1"/>
        <end position="21"/>
    </location>
</feature>
<dbReference type="Proteomes" id="UP000032066">
    <property type="component" value="Unassembled WGS sequence"/>
</dbReference>
<sequence length="77" mass="8032">MDRPSRYAVTLPGRPGRHGPPQVVVVRLTGEVTADGLAVYADESGTFRVEIDGEAARPLTGGTESGECTCLHAVALP</sequence>
<dbReference type="PATRIC" id="fig|2064.6.peg.2257"/>